<dbReference type="EMBL" id="VSSQ01012483">
    <property type="protein sequence ID" value="MPM49335.1"/>
    <property type="molecule type" value="Genomic_DNA"/>
</dbReference>
<feature type="compositionally biased region" description="Basic and acidic residues" evidence="1">
    <location>
        <begin position="15"/>
        <end position="24"/>
    </location>
</feature>
<accession>A0A645A821</accession>
<feature type="region of interest" description="Disordered" evidence="1">
    <location>
        <begin position="1"/>
        <end position="25"/>
    </location>
</feature>
<proteinExistence type="predicted"/>
<organism evidence="2">
    <name type="scientific">bioreactor metagenome</name>
    <dbReference type="NCBI Taxonomy" id="1076179"/>
    <lineage>
        <taxon>unclassified sequences</taxon>
        <taxon>metagenomes</taxon>
        <taxon>ecological metagenomes</taxon>
    </lineage>
</organism>
<comment type="caution">
    <text evidence="2">The sequence shown here is derived from an EMBL/GenBank/DDBJ whole genome shotgun (WGS) entry which is preliminary data.</text>
</comment>
<protein>
    <submittedName>
        <fullName evidence="2">Uncharacterized protein</fullName>
    </submittedName>
</protein>
<name>A0A645A821_9ZZZZ</name>
<evidence type="ECO:0000313" key="2">
    <source>
        <dbReference type="EMBL" id="MPM49335.1"/>
    </source>
</evidence>
<dbReference type="AlphaFoldDB" id="A0A645A821"/>
<evidence type="ECO:0000256" key="1">
    <source>
        <dbReference type="SAM" id="MobiDB-lite"/>
    </source>
</evidence>
<gene>
    <name evidence="2" type="ORF">SDC9_96064</name>
</gene>
<feature type="compositionally biased region" description="Gly residues" evidence="1">
    <location>
        <begin position="64"/>
        <end position="75"/>
    </location>
</feature>
<feature type="region of interest" description="Disordered" evidence="1">
    <location>
        <begin position="46"/>
        <end position="115"/>
    </location>
</feature>
<sequence length="136" mass="14150">MIEKRQQGVGGDGKGGGEIDDRINKPFFQQRIPLCVNQDKVQLETNEHAPAYGRQIHAKPADRGGAGGGRQGGAKGPQDDGTAHKRKQPVNPCAGAARHGKQDAGRGDPAGGKLQSGVYAENVHCGYPPGCSVLAC</sequence>
<reference evidence="2" key="1">
    <citation type="submission" date="2019-08" db="EMBL/GenBank/DDBJ databases">
        <authorList>
            <person name="Kucharzyk K."/>
            <person name="Murdoch R.W."/>
            <person name="Higgins S."/>
            <person name="Loffler F."/>
        </authorList>
    </citation>
    <scope>NUCLEOTIDE SEQUENCE</scope>
</reference>